<feature type="transmembrane region" description="Helical" evidence="8">
    <location>
        <begin position="277"/>
        <end position="296"/>
    </location>
</feature>
<comment type="caution">
    <text evidence="9">The sequence shown here is derived from an EMBL/GenBank/DDBJ whole genome shotgun (WGS) entry which is preliminary data.</text>
</comment>
<keyword evidence="4 7" id="KW-0812">Transmembrane</keyword>
<dbReference type="GO" id="GO:0005886">
    <property type="term" value="C:plasma membrane"/>
    <property type="evidence" value="ECO:0007669"/>
    <property type="project" value="UniProtKB-ARBA"/>
</dbReference>
<name>A0A9W8IC23_9FUNG</name>
<dbReference type="Gene3D" id="1.20.1250.20">
    <property type="entry name" value="MFS general substrate transporter like domains"/>
    <property type="match status" value="1"/>
</dbReference>
<evidence type="ECO:0000256" key="1">
    <source>
        <dbReference type="ARBA" id="ARBA00004141"/>
    </source>
</evidence>
<comment type="subcellular location">
    <subcellularLocation>
        <location evidence="1 7">Membrane</location>
        <topology evidence="1 7">Multi-pass membrane protein</topology>
    </subcellularLocation>
</comment>
<feature type="transmembrane region" description="Helical" evidence="8">
    <location>
        <begin position="494"/>
        <end position="516"/>
    </location>
</feature>
<dbReference type="PROSITE" id="PS01022">
    <property type="entry name" value="PTR2_1"/>
    <property type="match status" value="1"/>
</dbReference>
<dbReference type="InterPro" id="IPR018456">
    <property type="entry name" value="PTR2_symporter_CS"/>
</dbReference>
<feature type="transmembrane region" description="Helical" evidence="8">
    <location>
        <begin position="528"/>
        <end position="550"/>
    </location>
</feature>
<dbReference type="AlphaFoldDB" id="A0A9W8IC23"/>
<feature type="transmembrane region" description="Helical" evidence="8">
    <location>
        <begin position="451"/>
        <end position="474"/>
    </location>
</feature>
<feature type="transmembrane region" description="Helical" evidence="8">
    <location>
        <begin position="138"/>
        <end position="158"/>
    </location>
</feature>
<dbReference type="Pfam" id="PF00854">
    <property type="entry name" value="PTR2"/>
    <property type="match status" value="1"/>
</dbReference>
<feature type="transmembrane region" description="Helical" evidence="8">
    <location>
        <begin position="190"/>
        <end position="210"/>
    </location>
</feature>
<organism evidence="9 10">
    <name type="scientific">Coemansia aciculifera</name>
    <dbReference type="NCBI Taxonomy" id="417176"/>
    <lineage>
        <taxon>Eukaryota</taxon>
        <taxon>Fungi</taxon>
        <taxon>Fungi incertae sedis</taxon>
        <taxon>Zoopagomycota</taxon>
        <taxon>Kickxellomycotina</taxon>
        <taxon>Kickxellomycetes</taxon>
        <taxon>Kickxellales</taxon>
        <taxon>Kickxellaceae</taxon>
        <taxon>Coemansia</taxon>
    </lineage>
</organism>
<evidence type="ECO:0000256" key="4">
    <source>
        <dbReference type="ARBA" id="ARBA00022692"/>
    </source>
</evidence>
<evidence type="ECO:0000256" key="8">
    <source>
        <dbReference type="SAM" id="Phobius"/>
    </source>
</evidence>
<keyword evidence="10" id="KW-1185">Reference proteome</keyword>
<keyword evidence="6 8" id="KW-0472">Membrane</keyword>
<dbReference type="PROSITE" id="PS01023">
    <property type="entry name" value="PTR2_2"/>
    <property type="match status" value="1"/>
</dbReference>
<dbReference type="InterPro" id="IPR036259">
    <property type="entry name" value="MFS_trans_sf"/>
</dbReference>
<proteinExistence type="inferred from homology"/>
<comment type="similarity">
    <text evidence="2 7">Belongs to the major facilitator superfamily. Proton-dependent oligopeptide transporter (POT/PTR) (TC 2.A.17) family.</text>
</comment>
<evidence type="ECO:0000256" key="6">
    <source>
        <dbReference type="ARBA" id="ARBA00023136"/>
    </source>
</evidence>
<reference evidence="9" key="1">
    <citation type="submission" date="2022-07" db="EMBL/GenBank/DDBJ databases">
        <title>Phylogenomic reconstructions and comparative analyses of Kickxellomycotina fungi.</title>
        <authorList>
            <person name="Reynolds N.K."/>
            <person name="Stajich J.E."/>
            <person name="Barry K."/>
            <person name="Grigoriev I.V."/>
            <person name="Crous P."/>
            <person name="Smith M.E."/>
        </authorList>
    </citation>
    <scope>NUCLEOTIDE SEQUENCE</scope>
    <source>
        <strain evidence="9">RSA 476</strain>
    </source>
</reference>
<accession>A0A9W8IC23</accession>
<feature type="transmembrane region" description="Helical" evidence="8">
    <location>
        <begin position="421"/>
        <end position="439"/>
    </location>
</feature>
<evidence type="ECO:0000256" key="7">
    <source>
        <dbReference type="RuleBase" id="RU003755"/>
    </source>
</evidence>
<dbReference type="FunFam" id="1.20.1250.20:FF:000085">
    <property type="entry name" value="MFS peptide transporter Ptr2"/>
    <property type="match status" value="1"/>
</dbReference>
<dbReference type="SUPFAM" id="SSF103473">
    <property type="entry name" value="MFS general substrate transporter"/>
    <property type="match status" value="1"/>
</dbReference>
<feature type="transmembrane region" description="Helical" evidence="8">
    <location>
        <begin position="164"/>
        <end position="183"/>
    </location>
</feature>
<dbReference type="InterPro" id="IPR000109">
    <property type="entry name" value="POT_fam"/>
</dbReference>
<evidence type="ECO:0000256" key="3">
    <source>
        <dbReference type="ARBA" id="ARBA00022448"/>
    </source>
</evidence>
<gene>
    <name evidence="9" type="primary">PTR2_2</name>
    <name evidence="9" type="ORF">GGH94_006232</name>
</gene>
<evidence type="ECO:0000256" key="2">
    <source>
        <dbReference type="ARBA" id="ARBA00005982"/>
    </source>
</evidence>
<protein>
    <submittedName>
        <fullName evidence="9">Peptide transporter ptr2</fullName>
    </submittedName>
</protein>
<keyword evidence="5 8" id="KW-1133">Transmembrane helix</keyword>
<evidence type="ECO:0000313" key="10">
    <source>
        <dbReference type="Proteomes" id="UP001140074"/>
    </source>
</evidence>
<keyword evidence="3 7" id="KW-0813">Transport</keyword>
<feature type="transmembrane region" description="Helical" evidence="8">
    <location>
        <begin position="562"/>
        <end position="581"/>
    </location>
</feature>
<dbReference type="Proteomes" id="UP001140074">
    <property type="component" value="Unassembled WGS sequence"/>
</dbReference>
<evidence type="ECO:0000256" key="5">
    <source>
        <dbReference type="ARBA" id="ARBA00022989"/>
    </source>
</evidence>
<sequence>MSANLSSNVHLQQPHLMTEIPLDAVAFQPPPPSYVEAKHANDTNNIKAGLDIADTEHDFLRENERWPTPEEERTWVRVADKIPTAAFLIIVTEFCERFTYYGASGIFNNYISNGYQVPGSSPGAIDGGKQMATGLINFFQFWCYICPIFGAIVADQWLGKYKTILIFACIYLVGNLVLTLTSIPASIRAGGALPGLIVAMIIIGLGTGGIKPNVSPMVAEQYTRTRPFVRRLKSGKEVLIDRDATIQSMFNWFYWSINLGSLSAIATSELEHNVDFWPAYLLPTLMFILCILVFWLGRNTYIRNPPTGSILIQAARCLTTGVRQSRAAKRSNQELRDDTGAKLNWMEYAKPSNMVDVPASPVAWDDHFVDELRHTLKACKVFIFYPVYWLCFGQITNTLISQAGEMNTGGVPNDIMQNIDPLFLIIFIPIFDKVFYPGLRRCGLDIGPILRIFIGFVLAAIAMAYAAIVQHLVYSTGPYYDHPGSQHNDISAAIQIPAYAFIAWSEIFASITGLEYAYTKAPQSMKSIVMSIFLFMNCGGAILAFCFNPISADPHLVKNFGIAAGLMGFFAFLFYACFYKYDRQERNKK</sequence>
<evidence type="ECO:0000313" key="9">
    <source>
        <dbReference type="EMBL" id="KAJ2859202.1"/>
    </source>
</evidence>
<dbReference type="EMBL" id="JANBUY010000418">
    <property type="protein sequence ID" value="KAJ2859202.1"/>
    <property type="molecule type" value="Genomic_DNA"/>
</dbReference>
<dbReference type="GO" id="GO:0071916">
    <property type="term" value="F:dipeptide transmembrane transporter activity"/>
    <property type="evidence" value="ECO:0007669"/>
    <property type="project" value="UniProtKB-ARBA"/>
</dbReference>
<dbReference type="PANTHER" id="PTHR11654">
    <property type="entry name" value="OLIGOPEPTIDE TRANSPORTER-RELATED"/>
    <property type="match status" value="1"/>
</dbReference>
<feature type="transmembrane region" description="Helical" evidence="8">
    <location>
        <begin position="382"/>
        <end position="401"/>
    </location>
</feature>